<reference evidence="1" key="1">
    <citation type="submission" date="2020-10" db="EMBL/GenBank/DDBJ databases">
        <title>ChiBAC.</title>
        <authorList>
            <person name="Zenner C."/>
            <person name="Hitch T.C.A."/>
            <person name="Clavel T."/>
        </authorList>
    </citation>
    <scope>NUCLEOTIDE SEQUENCE</scope>
    <source>
        <strain evidence="1">DSM 107454</strain>
    </source>
</reference>
<dbReference type="RefSeq" id="WP_226392436.1">
    <property type="nucleotide sequence ID" value="NZ_JADCKB010000008.1"/>
</dbReference>
<comment type="caution">
    <text evidence="1">The sequence shown here is derived from an EMBL/GenBank/DDBJ whole genome shotgun (WGS) entry which is preliminary data.</text>
</comment>
<gene>
    <name evidence="1" type="ORF">INF28_05340</name>
</gene>
<sequence length="80" mass="9271">MPRKANSQENREAFYKELVPVMLLKDNSRYKDDVTVTVNGVNYQIQRGVTVMVPRCVALVLERSRRQELAAQAYVESLKR</sequence>
<proteinExistence type="predicted"/>
<evidence type="ECO:0000313" key="2">
    <source>
        <dbReference type="Proteomes" id="UP000806542"/>
    </source>
</evidence>
<evidence type="ECO:0000313" key="1">
    <source>
        <dbReference type="EMBL" id="MBE5039887.1"/>
    </source>
</evidence>
<organism evidence="1 2">
    <name type="scientific">Ructibacterium gallinarum</name>
    <dbReference type="NCBI Taxonomy" id="2779355"/>
    <lineage>
        <taxon>Bacteria</taxon>
        <taxon>Bacillati</taxon>
        <taxon>Bacillota</taxon>
        <taxon>Clostridia</taxon>
        <taxon>Eubacteriales</taxon>
        <taxon>Oscillospiraceae</taxon>
        <taxon>Ructibacterium</taxon>
    </lineage>
</organism>
<name>A0A9D5M5L8_9FIRM</name>
<dbReference type="Proteomes" id="UP000806542">
    <property type="component" value="Unassembled WGS sequence"/>
</dbReference>
<accession>A0A9D5M5L8</accession>
<dbReference type="EMBL" id="JADCKB010000008">
    <property type="protein sequence ID" value="MBE5039887.1"/>
    <property type="molecule type" value="Genomic_DNA"/>
</dbReference>
<keyword evidence="2" id="KW-1185">Reference proteome</keyword>
<dbReference type="AlphaFoldDB" id="A0A9D5M5L8"/>
<protein>
    <submittedName>
        <fullName evidence="1">Uncharacterized protein</fullName>
    </submittedName>
</protein>